<evidence type="ECO:0000313" key="2">
    <source>
        <dbReference type="Proteomes" id="UP001176429"/>
    </source>
</evidence>
<accession>A0ABT9BI45</accession>
<proteinExistence type="predicted"/>
<dbReference type="EMBL" id="JAUQSY010000020">
    <property type="protein sequence ID" value="MDO7877480.1"/>
    <property type="molecule type" value="Genomic_DNA"/>
</dbReference>
<protein>
    <submittedName>
        <fullName evidence="1">Uncharacterized protein</fullName>
    </submittedName>
</protein>
<evidence type="ECO:0000313" key="1">
    <source>
        <dbReference type="EMBL" id="MDO7877480.1"/>
    </source>
</evidence>
<keyword evidence="2" id="KW-1185">Reference proteome</keyword>
<dbReference type="RefSeq" id="WP_305008915.1">
    <property type="nucleotide sequence ID" value="NZ_JAUQSY010000020.1"/>
</dbReference>
<reference evidence="1" key="1">
    <citation type="submission" date="2023-07" db="EMBL/GenBank/DDBJ databases">
        <authorList>
            <person name="Kim M.K."/>
        </authorList>
    </citation>
    <scope>NUCLEOTIDE SEQUENCE</scope>
    <source>
        <strain evidence="1">ASUV-10-1</strain>
    </source>
</reference>
<sequence>MQFITSLLKALKRGLGPGGWTWLGTLFLLANNPAATSTLELPLA</sequence>
<name>A0ABT9BI45_9BACT</name>
<gene>
    <name evidence="1" type="ORF">Q5H93_22265</name>
</gene>
<dbReference type="Proteomes" id="UP001176429">
    <property type="component" value="Unassembled WGS sequence"/>
</dbReference>
<organism evidence="1 2">
    <name type="scientific">Hymenobacter aranciens</name>
    <dbReference type="NCBI Taxonomy" id="3063996"/>
    <lineage>
        <taxon>Bacteria</taxon>
        <taxon>Pseudomonadati</taxon>
        <taxon>Bacteroidota</taxon>
        <taxon>Cytophagia</taxon>
        <taxon>Cytophagales</taxon>
        <taxon>Hymenobacteraceae</taxon>
        <taxon>Hymenobacter</taxon>
    </lineage>
</organism>
<comment type="caution">
    <text evidence="1">The sequence shown here is derived from an EMBL/GenBank/DDBJ whole genome shotgun (WGS) entry which is preliminary data.</text>
</comment>